<comment type="caution">
    <text evidence="2">The sequence shown here is derived from an EMBL/GenBank/DDBJ whole genome shotgun (WGS) entry which is preliminary data.</text>
</comment>
<dbReference type="EMBL" id="PVMZ01000001">
    <property type="protein sequence ID" value="PRX25563.1"/>
    <property type="molecule type" value="Genomic_DNA"/>
</dbReference>
<proteinExistence type="predicted"/>
<evidence type="ECO:0000313" key="3">
    <source>
        <dbReference type="Proteomes" id="UP000239415"/>
    </source>
</evidence>
<dbReference type="AlphaFoldDB" id="A0A2T0KP87"/>
<dbReference type="RefSeq" id="WP_146168954.1">
    <property type="nucleotide sequence ID" value="NZ_BOMO01000024.1"/>
</dbReference>
<feature type="region of interest" description="Disordered" evidence="1">
    <location>
        <begin position="67"/>
        <end position="136"/>
    </location>
</feature>
<reference evidence="2 3" key="1">
    <citation type="submission" date="2018-03" db="EMBL/GenBank/DDBJ databases">
        <title>Genomic Encyclopedia of Archaeal and Bacterial Type Strains, Phase II (KMG-II): from individual species to whole genera.</title>
        <authorList>
            <person name="Goeker M."/>
        </authorList>
    </citation>
    <scope>NUCLEOTIDE SEQUENCE [LARGE SCALE GENOMIC DNA]</scope>
    <source>
        <strain evidence="2 3">DSM 43146</strain>
    </source>
</reference>
<evidence type="ECO:0000313" key="2">
    <source>
        <dbReference type="EMBL" id="PRX25563.1"/>
    </source>
</evidence>
<organism evidence="2 3">
    <name type="scientific">Actinoplanes italicus</name>
    <dbReference type="NCBI Taxonomy" id="113567"/>
    <lineage>
        <taxon>Bacteria</taxon>
        <taxon>Bacillati</taxon>
        <taxon>Actinomycetota</taxon>
        <taxon>Actinomycetes</taxon>
        <taxon>Micromonosporales</taxon>
        <taxon>Micromonosporaceae</taxon>
        <taxon>Actinoplanes</taxon>
    </lineage>
</organism>
<sequence>MSTDDPKRDILAYAGVSQLAAGVQTYEAHRPGPDGCVCGKQACRSRLHATKLLNALGVDVTALTPAHAAQSPWRGPRVATVGGSPAPASAGSPKSGRGGFVVVAPDDWSARAGNGSAQRDGSPAPFPAHPRTGDVR</sequence>
<gene>
    <name evidence="2" type="ORF">CLV67_101280</name>
</gene>
<accession>A0A2T0KP87</accession>
<keyword evidence="3" id="KW-1185">Reference proteome</keyword>
<feature type="compositionally biased region" description="Low complexity" evidence="1">
    <location>
        <begin position="82"/>
        <end position="95"/>
    </location>
</feature>
<evidence type="ECO:0000256" key="1">
    <source>
        <dbReference type="SAM" id="MobiDB-lite"/>
    </source>
</evidence>
<protein>
    <submittedName>
        <fullName evidence="2">Uncharacterized protein</fullName>
    </submittedName>
</protein>
<dbReference type="Proteomes" id="UP000239415">
    <property type="component" value="Unassembled WGS sequence"/>
</dbReference>
<name>A0A2T0KP87_9ACTN</name>